<name>A0A2P2QVA6_RHIMU</name>
<protein>
    <submittedName>
        <fullName evidence="1">Uncharacterized protein</fullName>
    </submittedName>
</protein>
<reference evidence="1" key="1">
    <citation type="submission" date="2018-02" db="EMBL/GenBank/DDBJ databases">
        <title>Rhizophora mucronata_Transcriptome.</title>
        <authorList>
            <person name="Meera S.P."/>
            <person name="Sreeshan A."/>
            <person name="Augustine A."/>
        </authorList>
    </citation>
    <scope>NUCLEOTIDE SEQUENCE</scope>
    <source>
        <tissue evidence="1">Leaf</tissue>
    </source>
</reference>
<evidence type="ECO:0000313" key="1">
    <source>
        <dbReference type="EMBL" id="MBX70811.1"/>
    </source>
</evidence>
<accession>A0A2P2QVA6</accession>
<proteinExistence type="predicted"/>
<sequence>MDNKCRNSYRLSLSFSYFAHNSFSLLICL</sequence>
<dbReference type="AlphaFoldDB" id="A0A2P2QVA6"/>
<organism evidence="1">
    <name type="scientific">Rhizophora mucronata</name>
    <name type="common">Asiatic mangrove</name>
    <dbReference type="NCBI Taxonomy" id="61149"/>
    <lineage>
        <taxon>Eukaryota</taxon>
        <taxon>Viridiplantae</taxon>
        <taxon>Streptophyta</taxon>
        <taxon>Embryophyta</taxon>
        <taxon>Tracheophyta</taxon>
        <taxon>Spermatophyta</taxon>
        <taxon>Magnoliopsida</taxon>
        <taxon>eudicotyledons</taxon>
        <taxon>Gunneridae</taxon>
        <taxon>Pentapetalae</taxon>
        <taxon>rosids</taxon>
        <taxon>fabids</taxon>
        <taxon>Malpighiales</taxon>
        <taxon>Rhizophoraceae</taxon>
        <taxon>Rhizophora</taxon>
    </lineage>
</organism>
<dbReference type="EMBL" id="GGEC01090327">
    <property type="protein sequence ID" value="MBX70811.1"/>
    <property type="molecule type" value="Transcribed_RNA"/>
</dbReference>